<dbReference type="SUPFAM" id="SSF52047">
    <property type="entry name" value="RNI-like"/>
    <property type="match status" value="1"/>
</dbReference>
<organism evidence="1 2">
    <name type="scientific">Marchantia polymorpha subsp. ruderalis</name>
    <dbReference type="NCBI Taxonomy" id="1480154"/>
    <lineage>
        <taxon>Eukaryota</taxon>
        <taxon>Viridiplantae</taxon>
        <taxon>Streptophyta</taxon>
        <taxon>Embryophyta</taxon>
        <taxon>Marchantiophyta</taxon>
        <taxon>Marchantiopsida</taxon>
        <taxon>Marchantiidae</taxon>
        <taxon>Marchantiales</taxon>
        <taxon>Marchantiaceae</taxon>
        <taxon>Marchantia</taxon>
    </lineage>
</organism>
<dbReference type="Proteomes" id="UP000077202">
    <property type="component" value="Unassembled WGS sequence"/>
</dbReference>
<dbReference type="SMART" id="SM00368">
    <property type="entry name" value="LRR_RI"/>
    <property type="match status" value="3"/>
</dbReference>
<evidence type="ECO:0000313" key="1">
    <source>
        <dbReference type="EMBL" id="OAE25149.1"/>
    </source>
</evidence>
<comment type="caution">
    <text evidence="1">The sequence shown here is derived from an EMBL/GenBank/DDBJ whole genome shotgun (WGS) entry which is preliminary data.</text>
</comment>
<dbReference type="AlphaFoldDB" id="A0A176VWG6"/>
<accession>A0A176VWG6</accession>
<dbReference type="InterPro" id="IPR001611">
    <property type="entry name" value="Leu-rich_rpt"/>
</dbReference>
<dbReference type="Gene3D" id="3.80.10.10">
    <property type="entry name" value="Ribonuclease Inhibitor"/>
    <property type="match status" value="2"/>
</dbReference>
<dbReference type="EMBL" id="LVLJ01002403">
    <property type="protein sequence ID" value="OAE25149.1"/>
    <property type="molecule type" value="Genomic_DNA"/>
</dbReference>
<keyword evidence="2" id="KW-1185">Reference proteome</keyword>
<dbReference type="PANTHER" id="PTHR47679">
    <property type="entry name" value="PROTEIN TORNADO 1"/>
    <property type="match status" value="1"/>
</dbReference>
<dbReference type="Pfam" id="PF13516">
    <property type="entry name" value="LRR_6"/>
    <property type="match status" value="2"/>
</dbReference>
<sequence>MWGTSTVPDETPGEDIARYDRFQLCLEAHCDGKKRFAFPILFYLLLTRKSSSPVDSLHSSVLSSSVTARPPFVHRPSQLLDYELWASTINSRCFRVLQTEVKSTSNNLSPIAQVWELQGTFMATMRELPSIREILENWTSESDSEVQAFLHLTLPEVSSLSLTSARIGDGGISALGRALQKRSCPRLEALDLSGNEIGSTGMSDVATAIETGNLSNLRELYYIDRLFGDDQVATLASALGSGSVRALKSLALGGCWQEGGVVGRQGVEALSAAFQSGNLWLLEELSLNWVRAPWSNWGNSLERSKEISQEGVAGIMRALEAAQLVVLRSLHFRNCSIGEEEAKAIGIALQQPHFSSLGELRVQFEDIEGGPTLSPIGFHSKAKDGILAEALFGAFKTGNLSSLKILDLKGVELQEQHLLELAGVLEAGHLPGLILLTLSSPITHNFAKALVRAYRKNRYLVAELQQPNMGRVAWPNLSSHIKADGFRRLNMEFVKSRHIPAAGEPLSRCSSEQTILSLTGRLTLVRRTSFKALKKSLSGNWFRCCVTGGFEQIKE</sequence>
<name>A0A176VWG6_MARPO</name>
<evidence type="ECO:0000313" key="2">
    <source>
        <dbReference type="Proteomes" id="UP000077202"/>
    </source>
</evidence>
<protein>
    <submittedName>
        <fullName evidence="1">Uncharacterized protein</fullName>
    </submittedName>
</protein>
<dbReference type="InterPro" id="IPR032675">
    <property type="entry name" value="LRR_dom_sf"/>
</dbReference>
<gene>
    <name evidence="1" type="ORF">AXG93_3217s1660</name>
</gene>
<dbReference type="PANTHER" id="PTHR47679:SF2">
    <property type="entry name" value="C-TERMINAL OF ROC (COR) DOMAIN-CONTAINING PROTEIN"/>
    <property type="match status" value="1"/>
</dbReference>
<reference evidence="1" key="1">
    <citation type="submission" date="2016-03" db="EMBL/GenBank/DDBJ databases">
        <title>Mechanisms controlling the formation of the plant cell surface in tip-growing cells are functionally conserved among land plants.</title>
        <authorList>
            <person name="Honkanen S."/>
            <person name="Jones V.A."/>
            <person name="Morieri G."/>
            <person name="Champion C."/>
            <person name="Hetherington A.J."/>
            <person name="Kelly S."/>
            <person name="Saint-Marcoux D."/>
            <person name="Proust H."/>
            <person name="Prescott H."/>
            <person name="Dolan L."/>
        </authorList>
    </citation>
    <scope>NUCLEOTIDE SEQUENCE [LARGE SCALE GENOMIC DNA]</scope>
    <source>
        <tissue evidence="1">Whole gametophyte</tissue>
    </source>
</reference>
<proteinExistence type="predicted"/>